<evidence type="ECO:0000313" key="1">
    <source>
        <dbReference type="EMBL" id="CAG6516278.1"/>
    </source>
</evidence>
<dbReference type="AlphaFoldDB" id="A0A8D8DQU8"/>
<name>A0A8D8DQU8_CULPI</name>
<accession>A0A8D8DQU8</accession>
<dbReference type="EMBL" id="HBUE01173102">
    <property type="protein sequence ID" value="CAG6516278.1"/>
    <property type="molecule type" value="Transcribed_RNA"/>
</dbReference>
<dbReference type="EMBL" id="HBUE01278565">
    <property type="protein sequence ID" value="CAG6567777.1"/>
    <property type="molecule type" value="Transcribed_RNA"/>
</dbReference>
<organism evidence="1">
    <name type="scientific">Culex pipiens</name>
    <name type="common">House mosquito</name>
    <dbReference type="NCBI Taxonomy" id="7175"/>
    <lineage>
        <taxon>Eukaryota</taxon>
        <taxon>Metazoa</taxon>
        <taxon>Ecdysozoa</taxon>
        <taxon>Arthropoda</taxon>
        <taxon>Hexapoda</taxon>
        <taxon>Insecta</taxon>
        <taxon>Pterygota</taxon>
        <taxon>Neoptera</taxon>
        <taxon>Endopterygota</taxon>
        <taxon>Diptera</taxon>
        <taxon>Nematocera</taxon>
        <taxon>Culicoidea</taxon>
        <taxon>Culicidae</taxon>
        <taxon>Culicinae</taxon>
        <taxon>Culicini</taxon>
        <taxon>Culex</taxon>
        <taxon>Culex</taxon>
    </lineage>
</organism>
<sequence>MTISSCSTTVFSTTTFFGVASGTACEQGAKTGCEHGTNTSWEAAGGITISMTCIGAGIGIGCEEGITSSGVNGERSPSVIGEIEVVNVDMRPIDPFDSGFGVLEASCFNSSHLAAFVRWYWLISNCRLSVFIGPGDFSTICLTVAFLAVLRSFTMTIGTRGVTPDPLSSTAGSTATS</sequence>
<protein>
    <submittedName>
        <fullName evidence="1">(northern house mosquito) hypothetical protein</fullName>
    </submittedName>
</protein>
<reference evidence="1" key="1">
    <citation type="submission" date="2021-05" db="EMBL/GenBank/DDBJ databases">
        <authorList>
            <person name="Alioto T."/>
            <person name="Alioto T."/>
            <person name="Gomez Garrido J."/>
        </authorList>
    </citation>
    <scope>NUCLEOTIDE SEQUENCE</scope>
</reference>
<proteinExistence type="predicted"/>